<dbReference type="AlphaFoldDB" id="A0A645BYE4"/>
<name>A0A645BYE4_9ZZZZ</name>
<sequence>MLRRLLQNLQKGVERGNGQHVDLVHNIDPLFYIGGGVDCLVPQGPNLIDAVVGRGVQLQYVQKRAIFNSQTAWTLIAGVAVHRVLTVHRLGENFRAGGLAGAPGAGEEVGVGRAAFRHLTLQRFGDMGLADDVGKRLGPPLAVQCLIHPRISFQ</sequence>
<reference evidence="1" key="1">
    <citation type="submission" date="2019-08" db="EMBL/GenBank/DDBJ databases">
        <authorList>
            <person name="Kucharzyk K."/>
            <person name="Murdoch R.W."/>
            <person name="Higgins S."/>
            <person name="Loffler F."/>
        </authorList>
    </citation>
    <scope>NUCLEOTIDE SEQUENCE</scope>
</reference>
<organism evidence="1">
    <name type="scientific">bioreactor metagenome</name>
    <dbReference type="NCBI Taxonomy" id="1076179"/>
    <lineage>
        <taxon>unclassified sequences</taxon>
        <taxon>metagenomes</taxon>
        <taxon>ecological metagenomes</taxon>
    </lineage>
</organism>
<evidence type="ECO:0000313" key="1">
    <source>
        <dbReference type="EMBL" id="MPM70265.1"/>
    </source>
</evidence>
<accession>A0A645BYE4</accession>
<proteinExistence type="predicted"/>
<comment type="caution">
    <text evidence="1">The sequence shown here is derived from an EMBL/GenBank/DDBJ whole genome shotgun (WGS) entry which is preliminary data.</text>
</comment>
<dbReference type="EMBL" id="VSSQ01023376">
    <property type="protein sequence ID" value="MPM70265.1"/>
    <property type="molecule type" value="Genomic_DNA"/>
</dbReference>
<protein>
    <submittedName>
        <fullName evidence="1">Uncharacterized protein</fullName>
    </submittedName>
</protein>
<gene>
    <name evidence="1" type="ORF">SDC9_117219</name>
</gene>